<feature type="compositionally biased region" description="Polar residues" evidence="1">
    <location>
        <begin position="1"/>
        <end position="10"/>
    </location>
</feature>
<feature type="compositionally biased region" description="Basic and acidic residues" evidence="1">
    <location>
        <begin position="23"/>
        <end position="39"/>
    </location>
</feature>
<evidence type="ECO:0000313" key="2">
    <source>
        <dbReference type="EMBL" id="ETN58124.1"/>
    </source>
</evidence>
<reference evidence="3" key="4">
    <citation type="submission" date="2015-06" db="UniProtKB">
        <authorList>
            <consortium name="EnsemblMetazoa"/>
        </authorList>
    </citation>
    <scope>IDENTIFICATION</scope>
</reference>
<feature type="region of interest" description="Disordered" evidence="1">
    <location>
        <begin position="1"/>
        <end position="128"/>
    </location>
</feature>
<reference evidence="2" key="2">
    <citation type="submission" date="2010-05" db="EMBL/GenBank/DDBJ databases">
        <authorList>
            <person name="Almeida L.G."/>
            <person name="Nicolas M.F."/>
            <person name="Souza R.C."/>
            <person name="Vasconcelos A.T.R."/>
        </authorList>
    </citation>
    <scope>NUCLEOTIDE SEQUENCE</scope>
</reference>
<dbReference type="EMBL" id="ADMH02002165">
    <property type="protein sequence ID" value="ETN58124.1"/>
    <property type="molecule type" value="Genomic_DNA"/>
</dbReference>
<dbReference type="eggNOG" id="ENOG502RKVF">
    <property type="taxonomic scope" value="Eukaryota"/>
</dbReference>
<reference evidence="2 4" key="1">
    <citation type="journal article" date="2010" name="BMC Genomics">
        <title>Combination of measures distinguishes pre-miRNAs from other stem-loops in the genome of the newly sequenced Anopheles darlingi.</title>
        <authorList>
            <person name="Mendes N.D."/>
            <person name="Freitas A.T."/>
            <person name="Vasconcelos A.T."/>
            <person name="Sagot M.F."/>
        </authorList>
    </citation>
    <scope>NUCLEOTIDE SEQUENCE</scope>
</reference>
<sequence length="220" mass="23701">MNNLSKETNVTTEEEATAAATEESEKQQETIVKDADTNKDQSQPTATNGHAIKPLDEGTSGVEVTPETRQSKSKRDRSTERGTVKVMAMEVTAQRENGKRLSRPTTPLLPMGHPETTPAGTADAEEHETRSILLDGRLPHDSKILVADAETAVEKLEPENSEEEEDAPVILSGKMTLSLINMDFIEKDATGTVAVGEIVTELHKPQEEITTGAVASKGGD</sequence>
<reference evidence="2" key="3">
    <citation type="journal article" date="2013" name="Nucleic Acids Res.">
        <title>The genome of Anopheles darlingi, the main neotropical malaria vector.</title>
        <authorList>
            <person name="Marinotti O."/>
            <person name="Cerqueira G.C."/>
            <person name="de Almeida L.G."/>
            <person name="Ferro M.I."/>
            <person name="Loreto E.L."/>
            <person name="Zaha A."/>
            <person name="Teixeira S.M."/>
            <person name="Wespiser A.R."/>
            <person name="Almeida E Silva A."/>
            <person name="Schlindwein A.D."/>
            <person name="Pacheco A.C."/>
            <person name="Silva A.L."/>
            <person name="Graveley B.R."/>
            <person name="Walenz B.P."/>
            <person name="Lima Bde A."/>
            <person name="Ribeiro C.A."/>
            <person name="Nunes-Silva C.G."/>
            <person name="de Carvalho C.R."/>
            <person name="Soares C.M."/>
            <person name="de Menezes C.B."/>
            <person name="Matiolli C."/>
            <person name="Caffrey D."/>
            <person name="Araujo D.A."/>
            <person name="de Oliveira D.M."/>
            <person name="Golenbock D."/>
            <person name="Grisard E.C."/>
            <person name="Fantinatti-Garboggini F."/>
            <person name="de Carvalho F.M."/>
            <person name="Barcellos F.G."/>
            <person name="Prosdocimi F."/>
            <person name="May G."/>
            <person name="Azevedo Junior G.M."/>
            <person name="Guimaraes G.M."/>
            <person name="Goldman G.H."/>
            <person name="Padilha I.Q."/>
            <person name="Batista Jda S."/>
            <person name="Ferro J.A."/>
            <person name="Ribeiro J.M."/>
            <person name="Fietto J.L."/>
            <person name="Dabbas K.M."/>
            <person name="Cerdeira L."/>
            <person name="Agnez-Lima L.F."/>
            <person name="Brocchi M."/>
            <person name="de Carvalho M.O."/>
            <person name="Teixeira Mde M."/>
            <person name="Diniz Maia Mde M."/>
            <person name="Goldman M.H."/>
            <person name="Cruz Schneider M.P."/>
            <person name="Felipe M.S."/>
            <person name="Hungria M."/>
            <person name="Nicolas M.F."/>
            <person name="Pereira M."/>
            <person name="Montes M.A."/>
            <person name="Cantao M.E."/>
            <person name="Vincentz M."/>
            <person name="Rafael M.S."/>
            <person name="Silverman N."/>
            <person name="Stoco P.H."/>
            <person name="Souza R.C."/>
            <person name="Vicentini R."/>
            <person name="Gazzinelli R.T."/>
            <person name="Neves Rde O."/>
            <person name="Silva R."/>
            <person name="Astolfi-Filho S."/>
            <person name="Maciel T.E."/>
            <person name="Urmenyi T.P."/>
            <person name="Tadei W.P."/>
            <person name="Camargo E.P."/>
            <person name="de Vasconcelos A.T."/>
        </authorList>
    </citation>
    <scope>NUCLEOTIDE SEQUENCE</scope>
</reference>
<evidence type="ECO:0000256" key="1">
    <source>
        <dbReference type="SAM" id="MobiDB-lite"/>
    </source>
</evidence>
<dbReference type="VEuPathDB" id="VectorBase:ADAC010307"/>
<name>W5J5S1_ANODA</name>
<organism evidence="2">
    <name type="scientific">Anopheles darlingi</name>
    <name type="common">Mosquito</name>
    <dbReference type="NCBI Taxonomy" id="43151"/>
    <lineage>
        <taxon>Eukaryota</taxon>
        <taxon>Metazoa</taxon>
        <taxon>Ecdysozoa</taxon>
        <taxon>Arthropoda</taxon>
        <taxon>Hexapoda</taxon>
        <taxon>Insecta</taxon>
        <taxon>Pterygota</taxon>
        <taxon>Neoptera</taxon>
        <taxon>Endopterygota</taxon>
        <taxon>Diptera</taxon>
        <taxon>Nematocera</taxon>
        <taxon>Culicoidea</taxon>
        <taxon>Culicidae</taxon>
        <taxon>Anophelinae</taxon>
        <taxon>Anopheles</taxon>
    </lineage>
</organism>
<evidence type="ECO:0000313" key="4">
    <source>
        <dbReference type="Proteomes" id="UP000000673"/>
    </source>
</evidence>
<gene>
    <name evidence="2" type="ORF">AND_010307</name>
</gene>
<keyword evidence="4" id="KW-1185">Reference proteome</keyword>
<dbReference type="AlphaFoldDB" id="W5J5S1"/>
<evidence type="ECO:0000313" key="3">
    <source>
        <dbReference type="EnsemblMetazoa" id="ADAC010307-PA"/>
    </source>
</evidence>
<dbReference type="HOGENOM" id="CLU_1256995_0_0_1"/>
<accession>W5J5S1</accession>
<dbReference type="EnsemblMetazoa" id="ADAC010307-RA">
    <property type="protein sequence ID" value="ADAC010307-PA"/>
    <property type="gene ID" value="ADAC010307"/>
</dbReference>
<proteinExistence type="predicted"/>
<dbReference type="STRING" id="43151.W5J5S1"/>
<dbReference type="Proteomes" id="UP000000673">
    <property type="component" value="Unassembled WGS sequence"/>
</dbReference>
<protein>
    <submittedName>
        <fullName evidence="2 3">Uncharacterized protein</fullName>
    </submittedName>
</protein>
<dbReference type="VEuPathDB" id="VectorBase:ADAR2_004185"/>